<evidence type="ECO:0000313" key="3">
    <source>
        <dbReference type="Proteomes" id="UP000254867"/>
    </source>
</evidence>
<organism evidence="2 3">
    <name type="scientific">Haemophilus parahaemolyticus</name>
    <dbReference type="NCBI Taxonomy" id="735"/>
    <lineage>
        <taxon>Bacteria</taxon>
        <taxon>Pseudomonadati</taxon>
        <taxon>Pseudomonadota</taxon>
        <taxon>Gammaproteobacteria</taxon>
        <taxon>Pasteurellales</taxon>
        <taxon>Pasteurellaceae</taxon>
        <taxon>Haemophilus</taxon>
    </lineage>
</organism>
<feature type="coiled-coil region" evidence="1">
    <location>
        <begin position="69"/>
        <end position="98"/>
    </location>
</feature>
<dbReference type="Proteomes" id="UP000254867">
    <property type="component" value="Unassembled WGS sequence"/>
</dbReference>
<gene>
    <name evidence="2" type="ORF">NCTC10794_01428</name>
</gene>
<dbReference type="EMBL" id="UGHH01000002">
    <property type="protein sequence ID" value="STO64364.1"/>
    <property type="molecule type" value="Genomic_DNA"/>
</dbReference>
<keyword evidence="1" id="KW-0175">Coiled coil</keyword>
<proteinExistence type="predicted"/>
<evidence type="ECO:0000313" key="2">
    <source>
        <dbReference type="EMBL" id="STO64364.1"/>
    </source>
</evidence>
<protein>
    <submittedName>
        <fullName evidence="2">Phage-like minor tail protein</fullName>
    </submittedName>
</protein>
<reference evidence="2 3" key="1">
    <citation type="submission" date="2018-06" db="EMBL/GenBank/DDBJ databases">
        <authorList>
            <consortium name="Pathogen Informatics"/>
            <person name="Doyle S."/>
        </authorList>
    </citation>
    <scope>NUCLEOTIDE SEQUENCE [LARGE SCALE GENOMIC DNA]</scope>
    <source>
        <strain evidence="2 3">NCTC10794</strain>
    </source>
</reference>
<evidence type="ECO:0000256" key="1">
    <source>
        <dbReference type="SAM" id="Coils"/>
    </source>
</evidence>
<dbReference type="AlphaFoldDB" id="A0A377I1N0"/>
<name>A0A377I1N0_HAEPH</name>
<sequence>MENAWLKFVDGLNSSGVMSALAQSVSFLAQNFDYLGLILGGVALSQLGKYTQQAFLSVRANQQQAATALQAAQSAATKATAEVNVARAEMQVLQAQTQLNLSERTRFALRQQMAAQAAQITQLARAETVATANLARAQQAASLTGRATSLATGALNGAMGYWVDLQGWQ</sequence>
<accession>A0A377I1N0</accession>